<proteinExistence type="predicted"/>
<reference evidence="3" key="3">
    <citation type="submission" date="2025-08" db="UniProtKB">
        <authorList>
            <consortium name="RefSeq"/>
        </authorList>
    </citation>
    <scope>IDENTIFICATION</scope>
    <source>
        <strain evidence="3">CBS 342.82</strain>
    </source>
</reference>
<evidence type="ECO:0000313" key="2">
    <source>
        <dbReference type="Proteomes" id="UP000504637"/>
    </source>
</evidence>
<sequence length="63" mass="7010">MHREIIQWYAMHIRSFFSYTTPPATSVSPHATEQTPRQTLNRGGHIRSLPSADGLPPPPKVSG</sequence>
<reference evidence="3" key="2">
    <citation type="submission" date="2020-04" db="EMBL/GenBank/DDBJ databases">
        <authorList>
            <consortium name="NCBI Genome Project"/>
        </authorList>
    </citation>
    <scope>NUCLEOTIDE SEQUENCE</scope>
    <source>
        <strain evidence="3">CBS 342.82</strain>
    </source>
</reference>
<gene>
    <name evidence="3" type="ORF">K489DRAFT_382682</name>
</gene>
<evidence type="ECO:0000256" key="1">
    <source>
        <dbReference type="SAM" id="MobiDB-lite"/>
    </source>
</evidence>
<reference evidence="3" key="1">
    <citation type="submission" date="2020-01" db="EMBL/GenBank/DDBJ databases">
        <authorList>
            <consortium name="DOE Joint Genome Institute"/>
            <person name="Haridas S."/>
            <person name="Albert R."/>
            <person name="Binder M."/>
            <person name="Bloem J."/>
            <person name="Labutti K."/>
            <person name="Salamov A."/>
            <person name="Andreopoulos B."/>
            <person name="Baker S.E."/>
            <person name="Barry K."/>
            <person name="Bills G."/>
            <person name="Bluhm B.H."/>
            <person name="Cannon C."/>
            <person name="Castanera R."/>
            <person name="Culley D.E."/>
            <person name="Daum C."/>
            <person name="Ezra D."/>
            <person name="Gonzalez J.B."/>
            <person name="Henrissat B."/>
            <person name="Kuo A."/>
            <person name="Liang C."/>
            <person name="Lipzen A."/>
            <person name="Lutzoni F."/>
            <person name="Magnuson J."/>
            <person name="Mondo S."/>
            <person name="Nolan M."/>
            <person name="Ohm R."/>
            <person name="Pangilinan J."/>
            <person name="Park H.-J."/>
            <person name="Ramirez L."/>
            <person name="Alfaro M."/>
            <person name="Sun H."/>
            <person name="Tritt A."/>
            <person name="Yoshinaga Y."/>
            <person name="Zwiers L.-H."/>
            <person name="Turgeon B.G."/>
            <person name="Goodwin S.B."/>
            <person name="Spatafora J.W."/>
            <person name="Crous P.W."/>
            <person name="Grigoriev I.V."/>
        </authorList>
    </citation>
    <scope>NUCLEOTIDE SEQUENCE</scope>
    <source>
        <strain evidence="3">CBS 342.82</strain>
    </source>
</reference>
<dbReference type="RefSeq" id="XP_033457777.1">
    <property type="nucleotide sequence ID" value="XM_033605437.1"/>
</dbReference>
<dbReference type="GeneID" id="54363237"/>
<organism evidence="3">
    <name type="scientific">Dissoconium aciculare CBS 342.82</name>
    <dbReference type="NCBI Taxonomy" id="1314786"/>
    <lineage>
        <taxon>Eukaryota</taxon>
        <taxon>Fungi</taxon>
        <taxon>Dikarya</taxon>
        <taxon>Ascomycota</taxon>
        <taxon>Pezizomycotina</taxon>
        <taxon>Dothideomycetes</taxon>
        <taxon>Dothideomycetidae</taxon>
        <taxon>Mycosphaerellales</taxon>
        <taxon>Dissoconiaceae</taxon>
        <taxon>Dissoconium</taxon>
    </lineage>
</organism>
<dbReference type="AlphaFoldDB" id="A0A6J3LYA1"/>
<protein>
    <submittedName>
        <fullName evidence="3">Uncharacterized protein</fullName>
    </submittedName>
</protein>
<feature type="compositionally biased region" description="Polar residues" evidence="1">
    <location>
        <begin position="22"/>
        <end position="41"/>
    </location>
</feature>
<accession>A0A6J3LYA1</accession>
<dbReference type="Proteomes" id="UP000504637">
    <property type="component" value="Unplaced"/>
</dbReference>
<evidence type="ECO:0000313" key="3">
    <source>
        <dbReference type="RefSeq" id="XP_033457777.1"/>
    </source>
</evidence>
<name>A0A6J3LYA1_9PEZI</name>
<feature type="region of interest" description="Disordered" evidence="1">
    <location>
        <begin position="22"/>
        <end position="63"/>
    </location>
</feature>
<keyword evidence="2" id="KW-1185">Reference proteome</keyword>